<name>A0A9P6PKR5_9FUNG</name>
<feature type="non-terminal residue" evidence="2">
    <location>
        <position position="1"/>
    </location>
</feature>
<feature type="compositionally biased region" description="Basic and acidic residues" evidence="1">
    <location>
        <begin position="40"/>
        <end position="49"/>
    </location>
</feature>
<dbReference type="EMBL" id="JAAAJA010001664">
    <property type="protein sequence ID" value="KAG0247034.1"/>
    <property type="molecule type" value="Genomic_DNA"/>
</dbReference>
<sequence>SLGLVALASEPERTTAVATVALDAATVVRALAVVAGASESGRDGSHEDRENDDEESDLGKLGDLALARLSGDSGRNSGVGGAHN</sequence>
<accession>A0A9P6PKR5</accession>
<dbReference type="Proteomes" id="UP000726737">
    <property type="component" value="Unassembled WGS sequence"/>
</dbReference>
<protein>
    <submittedName>
        <fullName evidence="2">Uncharacterized protein</fullName>
    </submittedName>
</protein>
<organism evidence="2 3">
    <name type="scientific">Mortierella polycephala</name>
    <dbReference type="NCBI Taxonomy" id="41804"/>
    <lineage>
        <taxon>Eukaryota</taxon>
        <taxon>Fungi</taxon>
        <taxon>Fungi incertae sedis</taxon>
        <taxon>Mucoromycota</taxon>
        <taxon>Mortierellomycotina</taxon>
        <taxon>Mortierellomycetes</taxon>
        <taxon>Mortierellales</taxon>
        <taxon>Mortierellaceae</taxon>
        <taxon>Mortierella</taxon>
    </lineage>
</organism>
<evidence type="ECO:0000256" key="1">
    <source>
        <dbReference type="SAM" id="MobiDB-lite"/>
    </source>
</evidence>
<proteinExistence type="predicted"/>
<evidence type="ECO:0000313" key="2">
    <source>
        <dbReference type="EMBL" id="KAG0247034.1"/>
    </source>
</evidence>
<dbReference type="AlphaFoldDB" id="A0A9P6PKR5"/>
<reference evidence="2" key="1">
    <citation type="journal article" date="2020" name="Fungal Divers.">
        <title>Resolving the Mortierellaceae phylogeny through synthesis of multi-gene phylogenetics and phylogenomics.</title>
        <authorList>
            <person name="Vandepol N."/>
            <person name="Liber J."/>
            <person name="Desiro A."/>
            <person name="Na H."/>
            <person name="Kennedy M."/>
            <person name="Barry K."/>
            <person name="Grigoriev I.V."/>
            <person name="Miller A.N."/>
            <person name="O'Donnell K."/>
            <person name="Stajich J.E."/>
            <person name="Bonito G."/>
        </authorList>
    </citation>
    <scope>NUCLEOTIDE SEQUENCE</scope>
    <source>
        <strain evidence="2">KOD948</strain>
    </source>
</reference>
<comment type="caution">
    <text evidence="2">The sequence shown here is derived from an EMBL/GenBank/DDBJ whole genome shotgun (WGS) entry which is preliminary data.</text>
</comment>
<evidence type="ECO:0000313" key="3">
    <source>
        <dbReference type="Proteomes" id="UP000726737"/>
    </source>
</evidence>
<gene>
    <name evidence="2" type="ORF">BG011_002175</name>
</gene>
<keyword evidence="3" id="KW-1185">Reference proteome</keyword>
<feature type="region of interest" description="Disordered" evidence="1">
    <location>
        <begin position="36"/>
        <end position="84"/>
    </location>
</feature>